<keyword evidence="3" id="KW-1185">Reference proteome</keyword>
<dbReference type="RefSeq" id="WP_184834443.1">
    <property type="nucleotide sequence ID" value="NZ_JACHMN010000002.1"/>
</dbReference>
<feature type="chain" id="PRO_5032666324" evidence="1">
    <location>
        <begin position="26"/>
        <end position="443"/>
    </location>
</feature>
<dbReference type="EMBL" id="JACHMN010000002">
    <property type="protein sequence ID" value="MBB5868475.1"/>
    <property type="molecule type" value="Genomic_DNA"/>
</dbReference>
<gene>
    <name evidence="2" type="ORF">F4553_001854</name>
</gene>
<accession>A0A841BLG3</accession>
<evidence type="ECO:0000313" key="2">
    <source>
        <dbReference type="EMBL" id="MBB5868475.1"/>
    </source>
</evidence>
<evidence type="ECO:0000313" key="3">
    <source>
        <dbReference type="Proteomes" id="UP000587527"/>
    </source>
</evidence>
<sequence length="443" mass="45135">MRTIHTALFCAITLTAAALVGPASAAGSPLGAALPVHIDAAGAYQSVQPTRILDTRSGLGAPDAPIGPAGTLQLQVLGQGGVPASGVSTVVLNVTVTAPSVSGYLTVYPSGTTRPNSSSVNFAAGWTGANSVTVTVGTDGHVVIFNAAGTVEVIADVVGYYLSATGTPSYSASSFVPLTAPIRLLDSRTGSKLAAGRAVVLGVEFGANNFNITSYAVTVTAVSPEKNGYLATGAWDDNGVGTPTTSTLNFKPGAVVPNFAIVPTGFCNGIGCPEHPLFYVYNGSSGATHVIVDVVGVYTRLTGSLQGSRFVPREPARVVDTRTGLGGWPTFTPKDAYYFSFWADETTAAIAVNVTAVAPTRSTYLKVWQGGDTSIASNLNPAAGQTVANAAVTPLGTYGGTVGRYWIYNDAGETDVLVDVIGVFVGAAAVTGLVAEQPFARFN</sequence>
<reference evidence="2 3" key="1">
    <citation type="submission" date="2020-08" db="EMBL/GenBank/DDBJ databases">
        <title>Sequencing the genomes of 1000 actinobacteria strains.</title>
        <authorList>
            <person name="Klenk H.-P."/>
        </authorList>
    </citation>
    <scope>NUCLEOTIDE SEQUENCE [LARGE SCALE GENOMIC DNA]</scope>
    <source>
        <strain evidence="2 3">DSM 45362</strain>
    </source>
</reference>
<dbReference type="AlphaFoldDB" id="A0A841BLG3"/>
<organism evidence="2 3">
    <name type="scientific">Allocatelliglobosispora scoriae</name>
    <dbReference type="NCBI Taxonomy" id="643052"/>
    <lineage>
        <taxon>Bacteria</taxon>
        <taxon>Bacillati</taxon>
        <taxon>Actinomycetota</taxon>
        <taxon>Actinomycetes</taxon>
        <taxon>Micromonosporales</taxon>
        <taxon>Micromonosporaceae</taxon>
        <taxon>Allocatelliglobosispora</taxon>
    </lineage>
</organism>
<feature type="signal peptide" evidence="1">
    <location>
        <begin position="1"/>
        <end position="25"/>
    </location>
</feature>
<keyword evidence="1" id="KW-0732">Signal</keyword>
<evidence type="ECO:0000256" key="1">
    <source>
        <dbReference type="SAM" id="SignalP"/>
    </source>
</evidence>
<name>A0A841BLG3_9ACTN</name>
<comment type="caution">
    <text evidence="2">The sequence shown here is derived from an EMBL/GenBank/DDBJ whole genome shotgun (WGS) entry which is preliminary data.</text>
</comment>
<proteinExistence type="predicted"/>
<dbReference type="Proteomes" id="UP000587527">
    <property type="component" value="Unassembled WGS sequence"/>
</dbReference>
<protein>
    <submittedName>
        <fullName evidence="2">Uncharacterized protein</fullName>
    </submittedName>
</protein>